<evidence type="ECO:0000313" key="2">
    <source>
        <dbReference type="Proteomes" id="UP000009229"/>
    </source>
</evidence>
<proteinExistence type="predicted"/>
<name>A0AAU8PPX6_DESK7</name>
<dbReference type="RefSeq" id="WP_013822675.1">
    <property type="nucleotide sequence ID" value="NC_015573.1"/>
</dbReference>
<evidence type="ECO:0000313" key="1">
    <source>
        <dbReference type="EMBL" id="AEG15160.1"/>
    </source>
</evidence>
<dbReference type="Proteomes" id="UP000009229">
    <property type="component" value="Chromosome"/>
</dbReference>
<dbReference type="EMBL" id="CP002770">
    <property type="protein sequence ID" value="AEG15160.1"/>
    <property type="molecule type" value="Genomic_DNA"/>
</dbReference>
<reference evidence="2" key="1">
    <citation type="submission" date="2011-05" db="EMBL/GenBank/DDBJ databases">
        <title>Complete sequence of Desulfotomaculum kuznetsovii DSM 6115.</title>
        <authorList>
            <person name="Lucas S."/>
            <person name="Han J."/>
            <person name="Lapidus A."/>
            <person name="Cheng J.-F."/>
            <person name="Goodwin L."/>
            <person name="Pitluck S."/>
            <person name="Peters L."/>
            <person name="Mikhailova N."/>
            <person name="Lu M."/>
            <person name="Saunders E."/>
            <person name="Han C."/>
            <person name="Tapia R."/>
            <person name="Land M."/>
            <person name="Hauser L."/>
            <person name="Kyrpides N."/>
            <person name="Ivanova N."/>
            <person name="Pagani I."/>
            <person name="Nazina T."/>
            <person name="Ivanova A."/>
            <person name="Parshina S."/>
            <person name="Kuever J."/>
            <person name="Muyzer G."/>
            <person name="Plugge C."/>
            <person name="Stams A."/>
            <person name="Woyke T."/>
        </authorList>
    </citation>
    <scope>NUCLEOTIDE SEQUENCE [LARGE SCALE GENOMIC DNA]</scope>
    <source>
        <strain evidence="2">DSM 6115 / VKM B-1805 / 17</strain>
    </source>
</reference>
<dbReference type="KEGG" id="dku:Desku_1580"/>
<gene>
    <name evidence="1" type="ordered locus">Desku_1580</name>
</gene>
<keyword evidence="2" id="KW-1185">Reference proteome</keyword>
<protein>
    <submittedName>
        <fullName evidence="1">Uncharacterized protein</fullName>
    </submittedName>
</protein>
<organism evidence="1 2">
    <name type="scientific">Desulfofundulus kuznetsovii (strain DSM 6115 / VKM B-1805 / 17)</name>
    <name type="common">Desulfotomaculum kuznetsovii</name>
    <dbReference type="NCBI Taxonomy" id="760568"/>
    <lineage>
        <taxon>Bacteria</taxon>
        <taxon>Bacillati</taxon>
        <taxon>Bacillota</taxon>
        <taxon>Clostridia</taxon>
        <taxon>Eubacteriales</taxon>
        <taxon>Peptococcaceae</taxon>
        <taxon>Desulfofundulus</taxon>
    </lineage>
</organism>
<dbReference type="AlphaFoldDB" id="A0AAU8PPX6"/>
<accession>A0AAU8PPX6</accession>
<sequence>MTKSINRLISETARYAQKAGKDITEADVRDRFQDYIRRHGEEKALIALRNTLESFREQARVEETRLFCLVRAECLRKFGVAPANRRTFKAELRENPGLYESVPSVKEYMKRFCG</sequence>